<dbReference type="GO" id="GO:1904262">
    <property type="term" value="P:negative regulation of TORC1 signaling"/>
    <property type="evidence" value="ECO:0007669"/>
    <property type="project" value="TreeGrafter"/>
</dbReference>
<dbReference type="OrthoDB" id="39497at2759"/>
<keyword evidence="2" id="KW-1185">Reference proteome</keyword>
<dbReference type="PANTHER" id="PTHR13179">
    <property type="entry name" value="DEP DOMAIN CONTAINING PROTEIN 5"/>
    <property type="match status" value="1"/>
</dbReference>
<dbReference type="GO" id="GO:0005765">
    <property type="term" value="C:lysosomal membrane"/>
    <property type="evidence" value="ECO:0007669"/>
    <property type="project" value="TreeGrafter"/>
</dbReference>
<dbReference type="GO" id="GO:1990130">
    <property type="term" value="C:GATOR1 complex"/>
    <property type="evidence" value="ECO:0007669"/>
    <property type="project" value="TreeGrafter"/>
</dbReference>
<sequence>MEKNRSNHEVTIVLFSRTFYEAKSIDEFPNNMRGYLQKDYLGVYWKSLIIPACLPITTDYLLGKKNLTG</sequence>
<evidence type="ECO:0000313" key="1">
    <source>
        <dbReference type="EMBL" id="KAF7992481.1"/>
    </source>
</evidence>
<gene>
    <name evidence="1" type="ORF">HCN44_004825</name>
</gene>
<name>A0A834XUK9_APHGI</name>
<protein>
    <submittedName>
        <fullName evidence="1">Uncharacterized protein</fullName>
    </submittedName>
</protein>
<accession>A0A834XUK9</accession>
<proteinExistence type="predicted"/>
<organism evidence="1 2">
    <name type="scientific">Aphidius gifuensis</name>
    <name type="common">Parasitoid wasp</name>
    <dbReference type="NCBI Taxonomy" id="684658"/>
    <lineage>
        <taxon>Eukaryota</taxon>
        <taxon>Metazoa</taxon>
        <taxon>Ecdysozoa</taxon>
        <taxon>Arthropoda</taxon>
        <taxon>Hexapoda</taxon>
        <taxon>Insecta</taxon>
        <taxon>Pterygota</taxon>
        <taxon>Neoptera</taxon>
        <taxon>Endopterygota</taxon>
        <taxon>Hymenoptera</taxon>
        <taxon>Apocrita</taxon>
        <taxon>Ichneumonoidea</taxon>
        <taxon>Braconidae</taxon>
        <taxon>Aphidiinae</taxon>
        <taxon>Aphidius</taxon>
    </lineage>
</organism>
<dbReference type="EMBL" id="JACMRX010000003">
    <property type="protein sequence ID" value="KAF7992481.1"/>
    <property type="molecule type" value="Genomic_DNA"/>
</dbReference>
<dbReference type="GO" id="GO:0005096">
    <property type="term" value="F:GTPase activator activity"/>
    <property type="evidence" value="ECO:0007669"/>
    <property type="project" value="InterPro"/>
</dbReference>
<comment type="caution">
    <text evidence="1">The sequence shown here is derived from an EMBL/GenBank/DDBJ whole genome shotgun (WGS) entry which is preliminary data.</text>
</comment>
<dbReference type="GO" id="GO:0034198">
    <property type="term" value="P:cellular response to amino acid starvation"/>
    <property type="evidence" value="ECO:0007669"/>
    <property type="project" value="TreeGrafter"/>
</dbReference>
<dbReference type="PANTHER" id="PTHR13179:SF8">
    <property type="entry name" value="GATOR COMPLEX PROTEIN DEPDC5"/>
    <property type="match status" value="1"/>
</dbReference>
<dbReference type="GO" id="GO:0010508">
    <property type="term" value="P:positive regulation of autophagy"/>
    <property type="evidence" value="ECO:0007669"/>
    <property type="project" value="TreeGrafter"/>
</dbReference>
<dbReference type="AlphaFoldDB" id="A0A834XUK9"/>
<evidence type="ECO:0000313" key="2">
    <source>
        <dbReference type="Proteomes" id="UP000639338"/>
    </source>
</evidence>
<dbReference type="InterPro" id="IPR027244">
    <property type="entry name" value="IML1"/>
</dbReference>
<dbReference type="Proteomes" id="UP000639338">
    <property type="component" value="Unassembled WGS sequence"/>
</dbReference>
<reference evidence="1 2" key="1">
    <citation type="submission" date="2020-08" db="EMBL/GenBank/DDBJ databases">
        <title>Aphidius gifuensis genome sequencing and assembly.</title>
        <authorList>
            <person name="Du Z."/>
        </authorList>
    </citation>
    <scope>NUCLEOTIDE SEQUENCE [LARGE SCALE GENOMIC DNA]</scope>
    <source>
        <strain evidence="1">YNYX2018</strain>
        <tissue evidence="1">Adults</tissue>
    </source>
</reference>